<dbReference type="InterPro" id="IPR003912">
    <property type="entry name" value="Protea_act_rcpt"/>
</dbReference>
<dbReference type="GO" id="GO:0005886">
    <property type="term" value="C:plasma membrane"/>
    <property type="evidence" value="ECO:0007669"/>
    <property type="project" value="UniProtKB-SubCell"/>
</dbReference>
<evidence type="ECO:0000256" key="2">
    <source>
        <dbReference type="ARBA" id="ARBA00022475"/>
    </source>
</evidence>
<dbReference type="RefSeq" id="XP_021106790.1">
    <property type="nucleotide sequence ID" value="XM_021251131.1"/>
</dbReference>
<feature type="compositionally biased region" description="Low complexity" evidence="20">
    <location>
        <begin position="32"/>
        <end position="41"/>
    </location>
</feature>
<feature type="region of interest" description="Disordered" evidence="20">
    <location>
        <begin position="418"/>
        <end position="439"/>
    </location>
</feature>
<evidence type="ECO:0000256" key="5">
    <source>
        <dbReference type="ARBA" id="ARBA00022729"/>
    </source>
</evidence>
<evidence type="ECO:0000313" key="23">
    <source>
        <dbReference type="Proteomes" id="UP000694906"/>
    </source>
</evidence>
<evidence type="ECO:0000256" key="4">
    <source>
        <dbReference type="ARBA" id="ARBA00022696"/>
    </source>
</evidence>
<feature type="transmembrane region" description="Helical" evidence="21">
    <location>
        <begin position="136"/>
        <end position="156"/>
    </location>
</feature>
<evidence type="ECO:0000256" key="19">
    <source>
        <dbReference type="RuleBase" id="RU000688"/>
    </source>
</evidence>
<feature type="transmembrane region" description="Helical" evidence="21">
    <location>
        <begin position="208"/>
        <end position="226"/>
    </location>
</feature>
<dbReference type="GeneID" id="101697889"/>
<name>A0AAX6SEC0_HETGA</name>
<dbReference type="PROSITE" id="PS00237">
    <property type="entry name" value="G_PROTEIN_RECEP_F1_1"/>
    <property type="match status" value="1"/>
</dbReference>
<feature type="region of interest" description="Disordered" evidence="20">
    <location>
        <begin position="81"/>
        <end position="112"/>
    </location>
</feature>
<dbReference type="CTD" id="9002"/>
<keyword evidence="3 19" id="KW-0812">Transmembrane</keyword>
<evidence type="ECO:0000256" key="6">
    <source>
        <dbReference type="ARBA" id="ARBA00022989"/>
    </source>
</evidence>
<dbReference type="InterPro" id="IPR017452">
    <property type="entry name" value="GPCR_Rhodpsn_7TM"/>
</dbReference>
<keyword evidence="12" id="KW-0325">Glycoprotein</keyword>
<evidence type="ECO:0000256" key="7">
    <source>
        <dbReference type="ARBA" id="ARBA00023040"/>
    </source>
</evidence>
<feature type="transmembrane region" description="Helical" evidence="21">
    <location>
        <begin position="168"/>
        <end position="188"/>
    </location>
</feature>
<keyword evidence="2" id="KW-1003">Cell membrane</keyword>
<dbReference type="FunFam" id="1.20.1070.10:FF:000230">
    <property type="entry name" value="F2R-like thrombin or trypsin receptor 3"/>
    <property type="match status" value="1"/>
</dbReference>
<sequence>PAKGGGIDSWGPRPGRAGSVASSLSPGPHAVSSLALSGSASPAQGVLSRPERSRSVPGRRVGVWAAWLSWPELQLPLPTAGTLGPWTGPGPARTPQQVGPRSFPGQPSANDSDTLVLTDGSRALLLGWVPTKLVPALYALALAVGLPANVLALWVLATRGPRLPATMLLMNLAAADLLLGLALPPRLAYHLRGQRWPFGEAACRAATAALYGHMYASALLLAAISLDRYLALVHPLHARALRGRRLSTVLCAGAWLGATALAVPLAVQQQTFRLAHSGHLLCHDALPLATQMAFWRPAFICLAVLGCFLPLLLMALCHGATLCALAGGGWRHGHALRLTALVLASAVAFFTPSNTMLLLHYSDPSPGAWGDLYGFYMPSLALSTLNSCVDPFLYYYVSPEFRDKVRAQLCRWLPGATTASQGSQEGGDPGTGTRSSSLP</sequence>
<dbReference type="GO" id="GO:0015057">
    <property type="term" value="F:thrombin-activated receptor activity"/>
    <property type="evidence" value="ECO:0007669"/>
    <property type="project" value="InterPro"/>
</dbReference>
<comment type="subcellular location">
    <subcellularLocation>
        <location evidence="1">Cell membrane</location>
        <topology evidence="1">Multi-pass membrane protein</topology>
    </subcellularLocation>
</comment>
<evidence type="ECO:0000256" key="18">
    <source>
        <dbReference type="PIRSR" id="PIRSR603912-52"/>
    </source>
</evidence>
<feature type="transmembrane region" description="Helical" evidence="21">
    <location>
        <begin position="297"/>
        <end position="326"/>
    </location>
</feature>
<evidence type="ECO:0000256" key="9">
    <source>
        <dbReference type="ARBA" id="ARBA00023136"/>
    </source>
</evidence>
<protein>
    <recommendedName>
        <fullName evidence="15">Proteinase-activated receptor 4</fullName>
    </recommendedName>
    <alternativeName>
        <fullName evidence="17">Coagulation factor II receptor-like 3</fullName>
    </alternativeName>
    <alternativeName>
        <fullName evidence="16">Thrombin receptor-like 3</fullName>
    </alternativeName>
</protein>
<feature type="domain" description="G-protein coupled receptors family 1 profile" evidence="22">
    <location>
        <begin position="148"/>
        <end position="394"/>
    </location>
</feature>
<dbReference type="GO" id="GO:0035025">
    <property type="term" value="P:positive regulation of Rho protein signal transduction"/>
    <property type="evidence" value="ECO:0007669"/>
    <property type="project" value="TreeGrafter"/>
</dbReference>
<evidence type="ECO:0000256" key="16">
    <source>
        <dbReference type="ARBA" id="ARBA00080351"/>
    </source>
</evidence>
<organism evidence="23 24">
    <name type="scientific">Heterocephalus glaber</name>
    <name type="common">Naked mole rat</name>
    <dbReference type="NCBI Taxonomy" id="10181"/>
    <lineage>
        <taxon>Eukaryota</taxon>
        <taxon>Metazoa</taxon>
        <taxon>Chordata</taxon>
        <taxon>Craniata</taxon>
        <taxon>Vertebrata</taxon>
        <taxon>Euteleostomi</taxon>
        <taxon>Mammalia</taxon>
        <taxon>Eutheria</taxon>
        <taxon>Euarchontoglires</taxon>
        <taxon>Glires</taxon>
        <taxon>Rodentia</taxon>
        <taxon>Hystricomorpha</taxon>
        <taxon>Bathyergidae</taxon>
        <taxon>Heterocephalus</taxon>
    </lineage>
</organism>
<gene>
    <name evidence="24" type="primary">F2rl3</name>
</gene>
<evidence type="ECO:0000256" key="3">
    <source>
        <dbReference type="ARBA" id="ARBA00022692"/>
    </source>
</evidence>
<dbReference type="GO" id="GO:0030168">
    <property type="term" value="P:platelet activation"/>
    <property type="evidence" value="ECO:0007669"/>
    <property type="project" value="UniProtKB-ARBA"/>
</dbReference>
<dbReference type="Proteomes" id="UP000694906">
    <property type="component" value="Unplaced"/>
</dbReference>
<evidence type="ECO:0000256" key="14">
    <source>
        <dbReference type="ARBA" id="ARBA00053164"/>
    </source>
</evidence>
<dbReference type="PRINTS" id="PR00237">
    <property type="entry name" value="GPCRRHODOPSN"/>
</dbReference>
<dbReference type="PRINTS" id="PR01428">
    <property type="entry name" value="PROTEASEAR"/>
</dbReference>
<evidence type="ECO:0000259" key="22">
    <source>
        <dbReference type="PROSITE" id="PS50262"/>
    </source>
</evidence>
<feature type="transmembrane region" description="Helical" evidence="21">
    <location>
        <begin position="373"/>
        <end position="397"/>
    </location>
</feature>
<dbReference type="Pfam" id="PF00001">
    <property type="entry name" value="7tm_1"/>
    <property type="match status" value="1"/>
</dbReference>
<dbReference type="PANTHER" id="PTHR24232:SF22">
    <property type="entry name" value="PROTEINASE-ACTIVATED RECEPTOR 4"/>
    <property type="match status" value="1"/>
</dbReference>
<keyword evidence="11 19" id="KW-0675">Receptor</keyword>
<dbReference type="PANTHER" id="PTHR24232">
    <property type="entry name" value="G-PROTEIN COUPLED RECEPTOR"/>
    <property type="match status" value="1"/>
</dbReference>
<feature type="compositionally biased region" description="Polar residues" evidence="20">
    <location>
        <begin position="94"/>
        <end position="112"/>
    </location>
</feature>
<keyword evidence="7 19" id="KW-0297">G-protein coupled receptor</keyword>
<keyword evidence="13 19" id="KW-0807">Transducer</keyword>
<dbReference type="AlphaFoldDB" id="A0AAX6SEC0"/>
<proteinExistence type="inferred from homology"/>
<evidence type="ECO:0000256" key="15">
    <source>
        <dbReference type="ARBA" id="ARBA00073808"/>
    </source>
</evidence>
<keyword evidence="23" id="KW-1185">Reference proteome</keyword>
<evidence type="ECO:0000256" key="12">
    <source>
        <dbReference type="ARBA" id="ARBA00023180"/>
    </source>
</evidence>
<dbReference type="InterPro" id="IPR003944">
    <property type="entry name" value="Prot_act_rcpt_4"/>
</dbReference>
<evidence type="ECO:0000256" key="11">
    <source>
        <dbReference type="ARBA" id="ARBA00023170"/>
    </source>
</evidence>
<keyword evidence="6 21" id="KW-1133">Transmembrane helix</keyword>
<keyword evidence="8" id="KW-0094">Blood coagulation</keyword>
<feature type="transmembrane region" description="Helical" evidence="21">
    <location>
        <begin position="246"/>
        <end position="267"/>
    </location>
</feature>
<evidence type="ECO:0000256" key="21">
    <source>
        <dbReference type="SAM" id="Phobius"/>
    </source>
</evidence>
<keyword evidence="4" id="KW-0356">Hemostasis</keyword>
<evidence type="ECO:0000256" key="13">
    <source>
        <dbReference type="ARBA" id="ARBA00023224"/>
    </source>
</evidence>
<evidence type="ECO:0000256" key="17">
    <source>
        <dbReference type="ARBA" id="ARBA00082892"/>
    </source>
</evidence>
<feature type="disulfide bond" evidence="18">
    <location>
        <begin position="203"/>
        <end position="282"/>
    </location>
</feature>
<accession>A0AAX6SEC0</accession>
<feature type="region of interest" description="Disordered" evidence="20">
    <location>
        <begin position="1"/>
        <end position="54"/>
    </location>
</feature>
<evidence type="ECO:0000256" key="10">
    <source>
        <dbReference type="ARBA" id="ARBA00023157"/>
    </source>
</evidence>
<dbReference type="SUPFAM" id="SSF81321">
    <property type="entry name" value="Family A G protein-coupled receptor-like"/>
    <property type="match status" value="1"/>
</dbReference>
<comment type="function">
    <text evidence="14">Receptor for activated thrombin or trypsin coupled to G proteins that stimulate phosphoinositide hydrolysis. May play a role in platelets activation.</text>
</comment>
<dbReference type="PRINTS" id="PR01430">
    <property type="entry name" value="PROTEASEAR4"/>
</dbReference>
<keyword evidence="10 18" id="KW-1015">Disulfide bond</keyword>
<keyword evidence="9 21" id="KW-0472">Membrane</keyword>
<comment type="similarity">
    <text evidence="19">Belongs to the G-protein coupled receptor 1 family.</text>
</comment>
<dbReference type="InterPro" id="IPR000276">
    <property type="entry name" value="GPCR_Rhodpsn"/>
</dbReference>
<dbReference type="GO" id="GO:0007200">
    <property type="term" value="P:phospholipase C-activating G protein-coupled receptor signaling pathway"/>
    <property type="evidence" value="ECO:0007669"/>
    <property type="project" value="TreeGrafter"/>
</dbReference>
<evidence type="ECO:0000256" key="1">
    <source>
        <dbReference type="ARBA" id="ARBA00004651"/>
    </source>
</evidence>
<feature type="non-terminal residue" evidence="24">
    <location>
        <position position="1"/>
    </location>
</feature>
<evidence type="ECO:0000256" key="20">
    <source>
        <dbReference type="SAM" id="MobiDB-lite"/>
    </source>
</evidence>
<feature type="transmembrane region" description="Helical" evidence="21">
    <location>
        <begin position="338"/>
        <end position="361"/>
    </location>
</feature>
<dbReference type="Gene3D" id="1.20.1070.10">
    <property type="entry name" value="Rhodopsin 7-helix transmembrane proteins"/>
    <property type="match status" value="1"/>
</dbReference>
<reference evidence="24" key="1">
    <citation type="submission" date="2025-08" db="UniProtKB">
        <authorList>
            <consortium name="RefSeq"/>
        </authorList>
    </citation>
    <scope>IDENTIFICATION</scope>
</reference>
<dbReference type="PROSITE" id="PS50262">
    <property type="entry name" value="G_PROTEIN_RECEP_F1_2"/>
    <property type="match status" value="1"/>
</dbReference>
<keyword evidence="5" id="KW-0732">Signal</keyword>
<evidence type="ECO:0000313" key="24">
    <source>
        <dbReference type="RefSeq" id="XP_021106790.1"/>
    </source>
</evidence>
<evidence type="ECO:0000256" key="8">
    <source>
        <dbReference type="ARBA" id="ARBA00023084"/>
    </source>
</evidence>